<proteinExistence type="predicted"/>
<dbReference type="Proteomes" id="UP000324800">
    <property type="component" value="Unassembled WGS sequence"/>
</dbReference>
<dbReference type="AlphaFoldDB" id="A0A5J4UI31"/>
<reference evidence="1 2" key="1">
    <citation type="submission" date="2019-03" db="EMBL/GenBank/DDBJ databases">
        <title>Single cell metagenomics reveals metabolic interactions within the superorganism composed of flagellate Streblomastix strix and complex community of Bacteroidetes bacteria on its surface.</title>
        <authorList>
            <person name="Treitli S.C."/>
            <person name="Kolisko M."/>
            <person name="Husnik F."/>
            <person name="Keeling P."/>
            <person name="Hampl V."/>
        </authorList>
    </citation>
    <scope>NUCLEOTIDE SEQUENCE [LARGE SCALE GENOMIC DNA]</scope>
    <source>
        <strain evidence="1">ST1C</strain>
    </source>
</reference>
<evidence type="ECO:0000313" key="1">
    <source>
        <dbReference type="EMBL" id="KAA6370219.1"/>
    </source>
</evidence>
<protein>
    <submittedName>
        <fullName evidence="1">Uncharacterized protein</fullName>
    </submittedName>
</protein>
<name>A0A5J4UI31_9EUKA</name>
<organism evidence="1 2">
    <name type="scientific">Streblomastix strix</name>
    <dbReference type="NCBI Taxonomy" id="222440"/>
    <lineage>
        <taxon>Eukaryota</taxon>
        <taxon>Metamonada</taxon>
        <taxon>Preaxostyla</taxon>
        <taxon>Oxymonadida</taxon>
        <taxon>Streblomastigidae</taxon>
        <taxon>Streblomastix</taxon>
    </lineage>
</organism>
<gene>
    <name evidence="1" type="ORF">EZS28_034253</name>
</gene>
<evidence type="ECO:0000313" key="2">
    <source>
        <dbReference type="Proteomes" id="UP000324800"/>
    </source>
</evidence>
<sequence length="86" mass="9744">MPLYANITAFNGIFDGVPLNFGFIALSTIENKVYPDYHTVFGSECFINIERYTLLFYVVNVPHNRVSYFPQAIAEQRAFSIGSQAN</sequence>
<dbReference type="EMBL" id="SNRW01015606">
    <property type="protein sequence ID" value="KAA6370219.1"/>
    <property type="molecule type" value="Genomic_DNA"/>
</dbReference>
<accession>A0A5J4UI31</accession>
<comment type="caution">
    <text evidence="1">The sequence shown here is derived from an EMBL/GenBank/DDBJ whole genome shotgun (WGS) entry which is preliminary data.</text>
</comment>